<dbReference type="HAMAP" id="MF_00139">
    <property type="entry name" value="PurH"/>
    <property type="match status" value="1"/>
</dbReference>
<comment type="pathway">
    <text evidence="2 8">Purine metabolism; IMP biosynthesis via de novo pathway; 5-formamido-1-(5-phospho-D-ribosyl)imidazole-4-carboxamide from 5-amino-1-(5-phospho-D-ribosyl)imidazole-4-carboxamide (10-formyl THF route): step 1/1.</text>
</comment>
<evidence type="ECO:0000313" key="11">
    <source>
        <dbReference type="Proteomes" id="UP001210339"/>
    </source>
</evidence>
<evidence type="ECO:0000256" key="2">
    <source>
        <dbReference type="ARBA" id="ARBA00004954"/>
    </source>
</evidence>
<proteinExistence type="inferred from homology"/>
<evidence type="ECO:0000259" key="9">
    <source>
        <dbReference type="PROSITE" id="PS51855"/>
    </source>
</evidence>
<evidence type="ECO:0000256" key="5">
    <source>
        <dbReference type="ARBA" id="ARBA00022755"/>
    </source>
</evidence>
<evidence type="ECO:0000256" key="1">
    <source>
        <dbReference type="ARBA" id="ARBA00004844"/>
    </source>
</evidence>
<dbReference type="Pfam" id="PF01808">
    <property type="entry name" value="AICARFT_IMPCHas"/>
    <property type="match status" value="1"/>
</dbReference>
<dbReference type="NCBIfam" id="NF002049">
    <property type="entry name" value="PRK00881.1"/>
    <property type="match status" value="1"/>
</dbReference>
<keyword evidence="11" id="KW-1185">Reference proteome</keyword>
<dbReference type="InterPro" id="IPR002695">
    <property type="entry name" value="PurH-like"/>
</dbReference>
<dbReference type="EC" id="2.1.2.3" evidence="8"/>
<dbReference type="SUPFAM" id="SSF52335">
    <property type="entry name" value="Methylglyoxal synthase-like"/>
    <property type="match status" value="1"/>
</dbReference>
<protein>
    <recommendedName>
        <fullName evidence="8">Bifunctional purine biosynthesis protein PurH</fullName>
    </recommendedName>
    <domain>
        <recommendedName>
            <fullName evidence="8">Phosphoribosylaminoimidazolecarboxamide formyltransferase</fullName>
            <ecNumber evidence="8">2.1.2.3</ecNumber>
        </recommendedName>
        <alternativeName>
            <fullName evidence="8">AICAR transformylase</fullName>
        </alternativeName>
    </domain>
    <domain>
        <recommendedName>
            <fullName evidence="8">IMP cyclohydrolase</fullName>
            <ecNumber evidence="8">3.5.4.10</ecNumber>
        </recommendedName>
        <alternativeName>
            <fullName evidence="8">ATIC</fullName>
        </alternativeName>
        <alternativeName>
            <fullName evidence="8">IMP synthase</fullName>
        </alternativeName>
        <alternativeName>
            <fullName evidence="8">Inosinicase</fullName>
        </alternativeName>
    </domain>
</protein>
<dbReference type="PROSITE" id="PS51855">
    <property type="entry name" value="MGS"/>
    <property type="match status" value="1"/>
</dbReference>
<feature type="domain" description="MGS-like" evidence="9">
    <location>
        <begin position="1"/>
        <end position="142"/>
    </location>
</feature>
<dbReference type="EC" id="3.5.4.10" evidence="8"/>
<keyword evidence="4 8" id="KW-0808">Transferase</keyword>
<evidence type="ECO:0000256" key="4">
    <source>
        <dbReference type="ARBA" id="ARBA00022679"/>
    </source>
</evidence>
<comment type="similarity">
    <text evidence="3 8">Belongs to the PurH family.</text>
</comment>
<organism evidence="10 11">
    <name type="scientific">Peptoniphilus equinus</name>
    <dbReference type="NCBI Taxonomy" id="3016343"/>
    <lineage>
        <taxon>Bacteria</taxon>
        <taxon>Bacillati</taxon>
        <taxon>Bacillota</taxon>
        <taxon>Tissierellia</taxon>
        <taxon>Tissierellales</taxon>
        <taxon>Peptoniphilaceae</taxon>
        <taxon>Peptoniphilus</taxon>
    </lineage>
</organism>
<dbReference type="Gene3D" id="3.40.50.1380">
    <property type="entry name" value="Methylglyoxal synthase-like domain"/>
    <property type="match status" value="1"/>
</dbReference>
<evidence type="ECO:0000256" key="3">
    <source>
        <dbReference type="ARBA" id="ARBA00007667"/>
    </source>
</evidence>
<sequence>MRALLSVYDKTGIVDFAKALEARGFELISTGGTYTALQEAGCNVTTVESVTGQREILGGRVKTLHPKIHGGILHRRDNPEDQQTVSDEGIASIDMVVNNLYPFEQTVARTTDHSEIIEMIDIGGPSMIRAAAKNYKDVYIVTDPADYDAVLDHLDDEDETYRAYLAHKAFATTARYDKAIDAYFARMTGGASDMDSAWDFTFSDTLRYGENPHQKAAFYQGRVIAPMAILHGKQLSYNNYNDLYAAVKAVKAFEEPTVVAVKHTNPCGIGSGDNLTEAYIKAYECDTESIFGGIIALNGVVDLRTAEEMNKIFLEVIMAEGFDEDAFALLSKKKNLRLIAIKNIREFQLPKQFKQTLNGVLVQDCDTEDYDELHVVSKAQPTEEELENLKFAFKAVKFAASNGVVLAKDKATYAIGQGQTKRAWAVEEVLDRTRDLEGVVLASDGFFFDDTIDLLSAYGVHAAISPGGSIHDDKVIAAADEAGMVLVFTHMRHFRH</sequence>
<keyword evidence="5 8" id="KW-0658">Purine biosynthesis</keyword>
<gene>
    <name evidence="8 10" type="primary">purH</name>
    <name evidence="10" type="ORF">O6R05_00260</name>
</gene>
<dbReference type="InterPro" id="IPR011607">
    <property type="entry name" value="MGS-like_dom"/>
</dbReference>
<comment type="catalytic activity">
    <reaction evidence="8">
        <text>IMP + H2O = 5-formamido-1-(5-phospho-D-ribosyl)imidazole-4-carboxamide</text>
        <dbReference type="Rhea" id="RHEA:18445"/>
        <dbReference type="ChEBI" id="CHEBI:15377"/>
        <dbReference type="ChEBI" id="CHEBI:58053"/>
        <dbReference type="ChEBI" id="CHEBI:58467"/>
        <dbReference type="EC" id="3.5.4.10"/>
    </reaction>
</comment>
<dbReference type="EMBL" id="CP115667">
    <property type="protein sequence ID" value="WBW50034.1"/>
    <property type="molecule type" value="Genomic_DNA"/>
</dbReference>
<dbReference type="Proteomes" id="UP001210339">
    <property type="component" value="Chromosome"/>
</dbReference>
<dbReference type="Pfam" id="PF02142">
    <property type="entry name" value="MGS"/>
    <property type="match status" value="1"/>
</dbReference>
<dbReference type="InterPro" id="IPR036914">
    <property type="entry name" value="MGS-like_dom_sf"/>
</dbReference>
<evidence type="ECO:0000313" key="10">
    <source>
        <dbReference type="EMBL" id="WBW50034.1"/>
    </source>
</evidence>
<dbReference type="SMART" id="SM00851">
    <property type="entry name" value="MGS"/>
    <property type="match status" value="1"/>
</dbReference>
<dbReference type="PANTHER" id="PTHR11692:SF0">
    <property type="entry name" value="BIFUNCTIONAL PURINE BIOSYNTHESIS PROTEIN ATIC"/>
    <property type="match status" value="1"/>
</dbReference>
<dbReference type="PANTHER" id="PTHR11692">
    <property type="entry name" value="BIFUNCTIONAL PURINE BIOSYNTHESIS PROTEIN PURH"/>
    <property type="match status" value="1"/>
</dbReference>
<comment type="catalytic activity">
    <reaction evidence="8">
        <text>(6R)-10-formyltetrahydrofolate + 5-amino-1-(5-phospho-beta-D-ribosyl)imidazole-4-carboxamide = 5-formamido-1-(5-phospho-D-ribosyl)imidazole-4-carboxamide + (6S)-5,6,7,8-tetrahydrofolate</text>
        <dbReference type="Rhea" id="RHEA:22192"/>
        <dbReference type="ChEBI" id="CHEBI:57453"/>
        <dbReference type="ChEBI" id="CHEBI:58467"/>
        <dbReference type="ChEBI" id="CHEBI:58475"/>
        <dbReference type="ChEBI" id="CHEBI:195366"/>
        <dbReference type="EC" id="2.1.2.3"/>
    </reaction>
</comment>
<name>A0ABY7QTD3_9FIRM</name>
<keyword evidence="6 8" id="KW-0378">Hydrolase</keyword>
<evidence type="ECO:0000256" key="6">
    <source>
        <dbReference type="ARBA" id="ARBA00022801"/>
    </source>
</evidence>
<dbReference type="CDD" id="cd01421">
    <property type="entry name" value="IMPCH"/>
    <property type="match status" value="1"/>
</dbReference>
<dbReference type="NCBIfam" id="TIGR00355">
    <property type="entry name" value="purH"/>
    <property type="match status" value="1"/>
</dbReference>
<reference evidence="10 11" key="1">
    <citation type="submission" date="2023-01" db="EMBL/GenBank/DDBJ databases">
        <authorList>
            <person name="Lee S.H."/>
            <person name="Jung H.S."/>
            <person name="Yun J.U."/>
        </authorList>
    </citation>
    <scope>NUCLEOTIDE SEQUENCE [LARGE SCALE GENOMIC DNA]</scope>
    <source>
        <strain evidence="10 11">CBA3646</strain>
    </source>
</reference>
<dbReference type="RefSeq" id="WP_271191565.1">
    <property type="nucleotide sequence ID" value="NZ_CP115667.1"/>
</dbReference>
<dbReference type="SMART" id="SM00798">
    <property type="entry name" value="AICARFT_IMPCHas"/>
    <property type="match status" value="1"/>
</dbReference>
<comment type="pathway">
    <text evidence="1 8">Purine metabolism; IMP biosynthesis via de novo pathway; IMP from 5-formamido-1-(5-phospho-D-ribosyl)imidazole-4-carboxamide: step 1/1.</text>
</comment>
<evidence type="ECO:0000256" key="7">
    <source>
        <dbReference type="ARBA" id="ARBA00023268"/>
    </source>
</evidence>
<evidence type="ECO:0000256" key="8">
    <source>
        <dbReference type="HAMAP-Rule" id="MF_00139"/>
    </source>
</evidence>
<dbReference type="SUPFAM" id="SSF53927">
    <property type="entry name" value="Cytidine deaminase-like"/>
    <property type="match status" value="1"/>
</dbReference>
<dbReference type="PIRSF" id="PIRSF000414">
    <property type="entry name" value="AICARFT_IMPCHas"/>
    <property type="match status" value="1"/>
</dbReference>
<dbReference type="InterPro" id="IPR024051">
    <property type="entry name" value="AICAR_Tfase_dup_dom_sf"/>
</dbReference>
<dbReference type="GO" id="GO:0003937">
    <property type="term" value="F:IMP cyclohydrolase activity"/>
    <property type="evidence" value="ECO:0007669"/>
    <property type="project" value="UniProtKB-EC"/>
</dbReference>
<accession>A0ABY7QTD3</accession>
<dbReference type="Gene3D" id="3.40.140.20">
    <property type="match status" value="2"/>
</dbReference>
<dbReference type="InterPro" id="IPR016193">
    <property type="entry name" value="Cytidine_deaminase-like"/>
</dbReference>
<comment type="domain">
    <text evidence="8">The IMP cyclohydrolase activity resides in the N-terminal region.</text>
</comment>
<keyword evidence="7 8" id="KW-0511">Multifunctional enzyme</keyword>
<dbReference type="GO" id="GO:0004643">
    <property type="term" value="F:phosphoribosylaminoimidazolecarboxamide formyltransferase activity"/>
    <property type="evidence" value="ECO:0007669"/>
    <property type="project" value="UniProtKB-EC"/>
</dbReference>